<accession>A0AAW2EN37</accession>
<keyword evidence="1" id="KW-0812">Transmembrane</keyword>
<sequence length="146" mass="17128">MQILRSRWTERIIGANSGSLYSSRQIRQFNAGENAGWTIGEGVRGLQVSRLRSSYDPRSRPSIRINIRFPEEPLFSRRSTRPALPRDVARTRRRTKFSLTLNGSQTVPRQSFFYYTLSLSDIIFLYFIFYACTIRICRREKLSPRL</sequence>
<gene>
    <name evidence="2" type="ORF">PUN28_017363</name>
</gene>
<feature type="transmembrane region" description="Helical" evidence="1">
    <location>
        <begin position="112"/>
        <end position="137"/>
    </location>
</feature>
<keyword evidence="1" id="KW-1133">Transmembrane helix</keyword>
<proteinExistence type="predicted"/>
<comment type="caution">
    <text evidence="2">The sequence shown here is derived from an EMBL/GenBank/DDBJ whole genome shotgun (WGS) entry which is preliminary data.</text>
</comment>
<keyword evidence="1" id="KW-0472">Membrane</keyword>
<evidence type="ECO:0000256" key="1">
    <source>
        <dbReference type="SAM" id="Phobius"/>
    </source>
</evidence>
<organism evidence="2 3">
    <name type="scientific">Cardiocondyla obscurior</name>
    <dbReference type="NCBI Taxonomy" id="286306"/>
    <lineage>
        <taxon>Eukaryota</taxon>
        <taxon>Metazoa</taxon>
        <taxon>Ecdysozoa</taxon>
        <taxon>Arthropoda</taxon>
        <taxon>Hexapoda</taxon>
        <taxon>Insecta</taxon>
        <taxon>Pterygota</taxon>
        <taxon>Neoptera</taxon>
        <taxon>Endopterygota</taxon>
        <taxon>Hymenoptera</taxon>
        <taxon>Apocrita</taxon>
        <taxon>Aculeata</taxon>
        <taxon>Formicoidea</taxon>
        <taxon>Formicidae</taxon>
        <taxon>Myrmicinae</taxon>
        <taxon>Cardiocondyla</taxon>
    </lineage>
</organism>
<reference evidence="2 3" key="1">
    <citation type="submission" date="2023-03" db="EMBL/GenBank/DDBJ databases">
        <title>High recombination rates correlate with genetic variation in Cardiocondyla obscurior ants.</title>
        <authorList>
            <person name="Errbii M."/>
        </authorList>
    </citation>
    <scope>NUCLEOTIDE SEQUENCE [LARGE SCALE GENOMIC DNA]</scope>
    <source>
        <strain evidence="2">Alpha-2009</strain>
        <tissue evidence="2">Whole body</tissue>
    </source>
</reference>
<dbReference type="AlphaFoldDB" id="A0AAW2EN37"/>
<dbReference type="Proteomes" id="UP001430953">
    <property type="component" value="Unassembled WGS sequence"/>
</dbReference>
<evidence type="ECO:0000313" key="2">
    <source>
        <dbReference type="EMBL" id="KAL0104567.1"/>
    </source>
</evidence>
<protein>
    <submittedName>
        <fullName evidence="2">Uncharacterized protein</fullName>
    </submittedName>
</protein>
<dbReference type="EMBL" id="JADYXP020000020">
    <property type="protein sequence ID" value="KAL0104567.1"/>
    <property type="molecule type" value="Genomic_DNA"/>
</dbReference>
<keyword evidence="3" id="KW-1185">Reference proteome</keyword>
<evidence type="ECO:0000313" key="3">
    <source>
        <dbReference type="Proteomes" id="UP001430953"/>
    </source>
</evidence>
<name>A0AAW2EN37_9HYME</name>